<feature type="compositionally biased region" description="Polar residues" evidence="1">
    <location>
        <begin position="56"/>
        <end position="65"/>
    </location>
</feature>
<evidence type="ECO:0000256" key="1">
    <source>
        <dbReference type="SAM" id="MobiDB-lite"/>
    </source>
</evidence>
<protein>
    <submittedName>
        <fullName evidence="2">Uncharacterized protein</fullName>
    </submittedName>
</protein>
<dbReference type="EMBL" id="BPVZ01000009">
    <property type="protein sequence ID" value="GKU95567.1"/>
    <property type="molecule type" value="Genomic_DNA"/>
</dbReference>
<gene>
    <name evidence="2" type="ORF">SLEP1_g8908</name>
</gene>
<sequence>MAPMVVAAAEQMGPVAVEQIHPATTEQVASTTAKEMDSTTATVGFGSNGSRVDVFDSSNKADGSGTTEEMDLTAATTEETEGEMEVRDG</sequence>
<evidence type="ECO:0000313" key="3">
    <source>
        <dbReference type="Proteomes" id="UP001054252"/>
    </source>
</evidence>
<dbReference type="AlphaFoldDB" id="A0AAV5ICH8"/>
<name>A0AAV5ICH8_9ROSI</name>
<reference evidence="2 3" key="1">
    <citation type="journal article" date="2021" name="Commun. Biol.">
        <title>The genome of Shorea leprosula (Dipterocarpaceae) highlights the ecological relevance of drought in aseasonal tropical rainforests.</title>
        <authorList>
            <person name="Ng K.K.S."/>
            <person name="Kobayashi M.J."/>
            <person name="Fawcett J.A."/>
            <person name="Hatakeyama M."/>
            <person name="Paape T."/>
            <person name="Ng C.H."/>
            <person name="Ang C.C."/>
            <person name="Tnah L.H."/>
            <person name="Lee C.T."/>
            <person name="Nishiyama T."/>
            <person name="Sese J."/>
            <person name="O'Brien M.J."/>
            <person name="Copetti D."/>
            <person name="Mohd Noor M.I."/>
            <person name="Ong R.C."/>
            <person name="Putra M."/>
            <person name="Sireger I.Z."/>
            <person name="Indrioko S."/>
            <person name="Kosugi Y."/>
            <person name="Izuno A."/>
            <person name="Isagi Y."/>
            <person name="Lee S.L."/>
            <person name="Shimizu K.K."/>
        </authorList>
    </citation>
    <scope>NUCLEOTIDE SEQUENCE [LARGE SCALE GENOMIC DNA]</scope>
    <source>
        <strain evidence="2">214</strain>
    </source>
</reference>
<evidence type="ECO:0000313" key="2">
    <source>
        <dbReference type="EMBL" id="GKU95567.1"/>
    </source>
</evidence>
<feature type="region of interest" description="Disordered" evidence="1">
    <location>
        <begin position="41"/>
        <end position="89"/>
    </location>
</feature>
<accession>A0AAV5ICH8</accession>
<proteinExistence type="predicted"/>
<dbReference type="Proteomes" id="UP001054252">
    <property type="component" value="Unassembled WGS sequence"/>
</dbReference>
<keyword evidence="3" id="KW-1185">Reference proteome</keyword>
<organism evidence="2 3">
    <name type="scientific">Rubroshorea leprosula</name>
    <dbReference type="NCBI Taxonomy" id="152421"/>
    <lineage>
        <taxon>Eukaryota</taxon>
        <taxon>Viridiplantae</taxon>
        <taxon>Streptophyta</taxon>
        <taxon>Embryophyta</taxon>
        <taxon>Tracheophyta</taxon>
        <taxon>Spermatophyta</taxon>
        <taxon>Magnoliopsida</taxon>
        <taxon>eudicotyledons</taxon>
        <taxon>Gunneridae</taxon>
        <taxon>Pentapetalae</taxon>
        <taxon>rosids</taxon>
        <taxon>malvids</taxon>
        <taxon>Malvales</taxon>
        <taxon>Dipterocarpaceae</taxon>
        <taxon>Rubroshorea</taxon>
    </lineage>
</organism>
<comment type="caution">
    <text evidence="2">The sequence shown here is derived from an EMBL/GenBank/DDBJ whole genome shotgun (WGS) entry which is preliminary data.</text>
</comment>